<dbReference type="Gene3D" id="3.30.70.1320">
    <property type="entry name" value="Multidrug efflux transporter AcrB pore domain like"/>
    <property type="match status" value="1"/>
</dbReference>
<dbReference type="eggNOG" id="COG3696">
    <property type="taxonomic scope" value="Bacteria"/>
</dbReference>
<dbReference type="InterPro" id="IPR001036">
    <property type="entry name" value="Acrflvin-R"/>
</dbReference>
<organism evidence="2 3">
    <name type="scientific">Ancylobacter novellus (strain ATCC 8093 / DSM 506 / JCM 20403 / CCM 1077 / IAM 12100 / NBRC 12443 / NCIMB 10456)</name>
    <name type="common">Starkeya novella</name>
    <dbReference type="NCBI Taxonomy" id="639283"/>
    <lineage>
        <taxon>Bacteria</taxon>
        <taxon>Pseudomonadati</taxon>
        <taxon>Pseudomonadota</taxon>
        <taxon>Alphaproteobacteria</taxon>
        <taxon>Hyphomicrobiales</taxon>
        <taxon>Xanthobacteraceae</taxon>
        <taxon>Ancylobacter</taxon>
    </lineage>
</organism>
<keyword evidence="1" id="KW-1133">Transmembrane helix</keyword>
<dbReference type="Proteomes" id="UP000006633">
    <property type="component" value="Chromosome"/>
</dbReference>
<keyword evidence="1" id="KW-0812">Transmembrane</keyword>
<feature type="transmembrane region" description="Helical" evidence="1">
    <location>
        <begin position="989"/>
        <end position="1012"/>
    </location>
</feature>
<feature type="transmembrane region" description="Helical" evidence="1">
    <location>
        <begin position="880"/>
        <end position="900"/>
    </location>
</feature>
<dbReference type="AlphaFoldDB" id="D7A1E4"/>
<feature type="transmembrane region" description="Helical" evidence="1">
    <location>
        <begin position="957"/>
        <end position="977"/>
    </location>
</feature>
<dbReference type="Gene3D" id="3.30.2090.10">
    <property type="entry name" value="Multidrug efflux transporter AcrB TolC docking domain, DN and DC subdomains"/>
    <property type="match status" value="2"/>
</dbReference>
<dbReference type="SUPFAM" id="SSF82693">
    <property type="entry name" value="Multidrug efflux transporter AcrB pore domain, PN1, PN2, PC1 and PC2 subdomains"/>
    <property type="match status" value="2"/>
</dbReference>
<dbReference type="PANTHER" id="PTHR32063:SF4">
    <property type="entry name" value="SLR6043 PROTEIN"/>
    <property type="match status" value="1"/>
</dbReference>
<protein>
    <submittedName>
        <fullName evidence="2">Acriflavin resistance protein</fullName>
    </submittedName>
</protein>
<dbReference type="GO" id="GO:0005886">
    <property type="term" value="C:plasma membrane"/>
    <property type="evidence" value="ECO:0007669"/>
    <property type="project" value="TreeGrafter"/>
</dbReference>
<evidence type="ECO:0000313" key="2">
    <source>
        <dbReference type="EMBL" id="ADH89502.1"/>
    </source>
</evidence>
<dbReference type="EMBL" id="CP002026">
    <property type="protein sequence ID" value="ADH89502.1"/>
    <property type="molecule type" value="Genomic_DNA"/>
</dbReference>
<dbReference type="InterPro" id="IPR027463">
    <property type="entry name" value="AcrB_DN_DC_subdom"/>
</dbReference>
<dbReference type="OrthoDB" id="9806532at2"/>
<feature type="transmembrane region" description="Helical" evidence="1">
    <location>
        <begin position="907"/>
        <end position="927"/>
    </location>
</feature>
<dbReference type="SUPFAM" id="SSF82714">
    <property type="entry name" value="Multidrug efflux transporter AcrB TolC docking domain, DN and DC subdomains"/>
    <property type="match status" value="2"/>
</dbReference>
<feature type="transmembrane region" description="Helical" evidence="1">
    <location>
        <begin position="442"/>
        <end position="459"/>
    </location>
</feature>
<feature type="transmembrane region" description="Helical" evidence="1">
    <location>
        <begin position="362"/>
        <end position="381"/>
    </location>
</feature>
<evidence type="ECO:0000313" key="3">
    <source>
        <dbReference type="Proteomes" id="UP000006633"/>
    </source>
</evidence>
<sequence>MFAFLVNISLKARLLVLMVFAVGMIYGGVSLSELRVDVLPELNKGLVTILTEAPGLAPEEIELQISARIEAAMAGAAGVTRVRSSSTNGLSIVFVEFGWDGNIYIDRQIVAERLQTVQAELPAGVRPIMAPISSYMGEIALVAVSSTVLSPMELRELADWTVGMRLRSIPGVGRVVPIGGLVKEYRVTLDMLRMSQLGVTVDELRTALQAFGSNAGGGVVNQSDQEFLIRNVSRTQNLEDLRNVVVDHRLGQPVLLRQFAEVSFQPKQRRGSAGFMGEEAVVISVQKQPQADTVKLTAEVERVLAELQRSMPPGTVVNEFLFRQSDFIHAAVNNLEQVLTEAILAVAVILFLFLFNVRTTTISLVAIPVSVLTTFVVLRWMGMTINTMTLGGLAIAIGELVDDAVVDVENIFRRLRENAQRAVPLPSLEVIATASQEVRSSIVYSTAIIVLVFVPLFALPGIEGRLFPPLGIAYIVSILASLIVSITLTPVLCSYLLPNTKGIEEHDSGLVRRLKATNTRLLGWVLRHPAPVITTISIAVFVAASVVPSLPRSFLPKFNEGALVIPLVLEPGISLDESSRIAATAEKVLQGIPEAVKVGRRTGRSEQDEHALGVNVTELELELVRSKRPLKVIMDDVRARLAGLPGAFSISQPIAMRIDHMLTGVPAQVVMKIFGPDLDTLRTVGRDVEAWLRTIPGLTDVNIERQVPVPQIQVHFDPDRALLYGVQPGEMTQRIAALTNGDEVSEIIDGIKHFDLVIRLGDPDRRMAQLSSVLVDTPAGQVPLSAIARVSETSGPNDILRENNQRRILVTANGDGSNDNLAVAGIHEMMANIKLPPGYFIQFEGVFAEQARSTLRLAGLSLISFALVFAILYVRFKSMLLAGIIMGNVPLALIGSVLALKISGVDVSIASIVGFVTLAGIATRNGILKINHYIHLMEHEGETFNEHLIIRGANERLVPVLMTAASAVVALIPLLLGSDQPGKEILHPVAVVIFGGLLSSTILDTVLTPLLFQRFAPRALENLVTTANDSGTQLKGAY</sequence>
<dbReference type="STRING" id="639283.Snov_2206"/>
<dbReference type="HOGENOM" id="CLU_002755_1_2_5"/>
<accession>D7A1E4</accession>
<feature type="transmembrane region" description="Helical" evidence="1">
    <location>
        <begin position="12"/>
        <end position="29"/>
    </location>
</feature>
<feature type="transmembrane region" description="Helical" evidence="1">
    <location>
        <begin position="857"/>
        <end position="874"/>
    </location>
</feature>
<keyword evidence="3" id="KW-1185">Reference proteome</keyword>
<proteinExistence type="predicted"/>
<dbReference type="Gene3D" id="3.30.70.1430">
    <property type="entry name" value="Multidrug efflux transporter AcrB pore domain"/>
    <property type="match status" value="2"/>
</dbReference>
<dbReference type="PANTHER" id="PTHR32063">
    <property type="match status" value="1"/>
</dbReference>
<dbReference type="Gene3D" id="3.30.70.1440">
    <property type="entry name" value="Multidrug efflux transporter AcrB pore domain"/>
    <property type="match status" value="1"/>
</dbReference>
<dbReference type="SUPFAM" id="SSF82866">
    <property type="entry name" value="Multidrug efflux transporter AcrB transmembrane domain"/>
    <property type="match status" value="2"/>
</dbReference>
<keyword evidence="1" id="KW-0472">Membrane</keyword>
<dbReference type="Gene3D" id="1.20.1640.10">
    <property type="entry name" value="Multidrug efflux transporter AcrB transmembrane domain"/>
    <property type="match status" value="2"/>
</dbReference>
<evidence type="ECO:0000256" key="1">
    <source>
        <dbReference type="SAM" id="Phobius"/>
    </source>
</evidence>
<dbReference type="RefSeq" id="WP_013167006.1">
    <property type="nucleotide sequence ID" value="NC_014217.1"/>
</dbReference>
<name>D7A1E4_ANCN5</name>
<feature type="transmembrane region" description="Helical" evidence="1">
    <location>
        <begin position="471"/>
        <end position="497"/>
    </location>
</feature>
<reference evidence="2 3" key="1">
    <citation type="journal article" date="2012" name="Stand. Genomic Sci.">
        <title>Complete genome sequence of the facultatively chemolithoautotrophic and methylotrophic alpha Proteobacterium Starkeya novella type strain (ATCC 8093(T)).</title>
        <authorList>
            <person name="Kappler U."/>
            <person name="Davenport K."/>
            <person name="Beatson S."/>
            <person name="Lucas S."/>
            <person name="Lapidus A."/>
            <person name="Copeland A."/>
            <person name="Berry K.W."/>
            <person name="Glavina Del Rio T."/>
            <person name="Hammon N."/>
            <person name="Dalin E."/>
            <person name="Tice H."/>
            <person name="Pitluck S."/>
            <person name="Richardson P."/>
            <person name="Bruce D."/>
            <person name="Goodwin L.A."/>
            <person name="Han C."/>
            <person name="Tapia R."/>
            <person name="Detter J.C."/>
            <person name="Chang Y.J."/>
            <person name="Jeffries C.D."/>
            <person name="Land M."/>
            <person name="Hauser L."/>
            <person name="Kyrpides N.C."/>
            <person name="Goker M."/>
            <person name="Ivanova N."/>
            <person name="Klenk H.P."/>
            <person name="Woyke T."/>
        </authorList>
    </citation>
    <scope>NUCLEOTIDE SEQUENCE [LARGE SCALE GENOMIC DNA]</scope>
    <source>
        <strain evidence="3">ATCC 8093 / DSM 506 / JCM 20403 / CCM 1077 / IAM 12100 / NBRC 12443 / NCIMB 10456</strain>
    </source>
</reference>
<dbReference type="PRINTS" id="PR00702">
    <property type="entry name" value="ACRIFLAVINRP"/>
</dbReference>
<dbReference type="KEGG" id="sno:Snov_2206"/>
<dbReference type="GO" id="GO:0042910">
    <property type="term" value="F:xenobiotic transmembrane transporter activity"/>
    <property type="evidence" value="ECO:0007669"/>
    <property type="project" value="TreeGrafter"/>
</dbReference>
<feature type="transmembrane region" description="Helical" evidence="1">
    <location>
        <begin position="530"/>
        <end position="550"/>
    </location>
</feature>
<gene>
    <name evidence="2" type="ordered locus">Snov_2206</name>
</gene>
<dbReference type="Pfam" id="PF00873">
    <property type="entry name" value="ACR_tran"/>
    <property type="match status" value="1"/>
</dbReference>